<dbReference type="AlphaFoldDB" id="A0A336MLW0"/>
<organism evidence="6">
    <name type="scientific">Culicoides sonorensis</name>
    <name type="common">Biting midge</name>
    <dbReference type="NCBI Taxonomy" id="179676"/>
    <lineage>
        <taxon>Eukaryota</taxon>
        <taxon>Metazoa</taxon>
        <taxon>Ecdysozoa</taxon>
        <taxon>Arthropoda</taxon>
        <taxon>Hexapoda</taxon>
        <taxon>Insecta</taxon>
        <taxon>Pterygota</taxon>
        <taxon>Neoptera</taxon>
        <taxon>Endopterygota</taxon>
        <taxon>Diptera</taxon>
        <taxon>Nematocera</taxon>
        <taxon>Chironomoidea</taxon>
        <taxon>Ceratopogonidae</taxon>
        <taxon>Ceratopogoninae</taxon>
        <taxon>Culicoides</taxon>
        <taxon>Monoculicoides</taxon>
    </lineage>
</organism>
<keyword evidence="5" id="KW-0349">Heme</keyword>
<dbReference type="InterPro" id="IPR019791">
    <property type="entry name" value="Haem_peroxidase_animal"/>
</dbReference>
<evidence type="ECO:0000256" key="4">
    <source>
        <dbReference type="ARBA" id="ARBA00023180"/>
    </source>
</evidence>
<name>A0A336MLW0_CULSO</name>
<dbReference type="PANTHER" id="PTHR11475:SF4">
    <property type="entry name" value="CHORION PEROXIDASE"/>
    <property type="match status" value="1"/>
</dbReference>
<keyword evidence="3" id="KW-0575">Peroxidase</keyword>
<evidence type="ECO:0000256" key="1">
    <source>
        <dbReference type="ARBA" id="ARBA00004613"/>
    </source>
</evidence>
<keyword evidence="5" id="KW-0479">Metal-binding</keyword>
<dbReference type="InterPro" id="IPR010255">
    <property type="entry name" value="Haem_peroxidase_sf"/>
</dbReference>
<protein>
    <submittedName>
        <fullName evidence="6">CSON001195 protein</fullName>
    </submittedName>
</protein>
<keyword evidence="4" id="KW-0325">Glycoprotein</keyword>
<dbReference type="PANTHER" id="PTHR11475">
    <property type="entry name" value="OXIDASE/PEROXIDASE"/>
    <property type="match status" value="1"/>
</dbReference>
<feature type="binding site" description="axial binding residue" evidence="5">
    <location>
        <position position="423"/>
    </location>
    <ligand>
        <name>heme b</name>
        <dbReference type="ChEBI" id="CHEBI:60344"/>
    </ligand>
    <ligandPart>
        <name>Fe</name>
        <dbReference type="ChEBI" id="CHEBI:18248"/>
    </ligandPart>
</feature>
<dbReference type="GO" id="GO:0046872">
    <property type="term" value="F:metal ion binding"/>
    <property type="evidence" value="ECO:0007669"/>
    <property type="project" value="UniProtKB-KW"/>
</dbReference>
<dbReference type="SUPFAM" id="SSF48113">
    <property type="entry name" value="Heme-dependent peroxidases"/>
    <property type="match status" value="1"/>
</dbReference>
<sequence length="658" mass="75186">MASSSYLKLSILLYELAKQMYISRKYLHDLYIMGDVKVLGIGRDQFTEGPLDSVTAKQVKGTEILDNLRALLDNYFNLQKFEIPHYQYSTYFDFLSAEEKYRSEPQTCVYGNYYEADGSCLNPQLPGAGAANREYKRLAQPHCTLRGERNACVLPNARSVSLAVQEGVDVSYKAQEFPYNLDYGLVPSVFAFNFAQMNAHDHAYARLHSNERGHHGHAACAVDQRKPLESLVVANSAEGIPVDCTDPFYGQFNVTCLNFIKQQKLNEDCRVREAGALNQATSVEDLDSIYVTRTEAGERAYMNAENGDLLMNEYNLPVIGDPRSAQHLGLFSVAYFFTRVHNLVAEELRNKCARRPGFQVFQQARSVVIAMYQHLFYDYLLADVLSEEKVAEYGLSSYYDTFNPKLEPEILNEYACAAGRAFHKFTPDEVFLFDSHANVENVVSFRDTYNFDYTNEKLVRQVGWSNSLQPWKENGYTHEITNYLFNDPHLCYGTDLLSLDVQRGRDCCLKPYVHYLSVFFGVCVRDWDDLRGHLSDENIHLLQSKYKSVEEVELMAGAQLEPQYGKSLFGKTFTKILADQHSRLKSGDAKWWTRLFSPKQQEQIRQVTLSDLVCLAFGYDQVVEDARWAWSNANPFVQCRARALADVFDISPFCEWGA</sequence>
<keyword evidence="5" id="KW-0408">Iron</keyword>
<dbReference type="Pfam" id="PF03098">
    <property type="entry name" value="An_peroxidase"/>
    <property type="match status" value="1"/>
</dbReference>
<evidence type="ECO:0000256" key="3">
    <source>
        <dbReference type="ARBA" id="ARBA00022559"/>
    </source>
</evidence>
<dbReference type="Gene3D" id="1.10.640.10">
    <property type="entry name" value="Haem peroxidase domain superfamily, animal type"/>
    <property type="match status" value="1"/>
</dbReference>
<keyword evidence="3" id="KW-0560">Oxidoreductase</keyword>
<dbReference type="InterPro" id="IPR037120">
    <property type="entry name" value="Haem_peroxidase_sf_animal"/>
</dbReference>
<accession>A0A336MLW0</accession>
<comment type="subcellular location">
    <subcellularLocation>
        <location evidence="1">Secreted</location>
    </subcellularLocation>
</comment>
<evidence type="ECO:0000313" key="6">
    <source>
        <dbReference type="EMBL" id="SSX29357.1"/>
    </source>
</evidence>
<dbReference type="GO" id="GO:0004601">
    <property type="term" value="F:peroxidase activity"/>
    <property type="evidence" value="ECO:0007669"/>
    <property type="project" value="UniProtKB-KW"/>
</dbReference>
<dbReference type="VEuPathDB" id="VectorBase:CSON001195"/>
<reference evidence="6" key="1">
    <citation type="submission" date="2018-07" db="EMBL/GenBank/DDBJ databases">
        <authorList>
            <person name="Quirk P.G."/>
            <person name="Krulwich T.A."/>
        </authorList>
    </citation>
    <scope>NUCLEOTIDE SEQUENCE</scope>
</reference>
<dbReference type="GO" id="GO:0006979">
    <property type="term" value="P:response to oxidative stress"/>
    <property type="evidence" value="ECO:0007669"/>
    <property type="project" value="InterPro"/>
</dbReference>
<keyword evidence="2" id="KW-0964">Secreted</keyword>
<dbReference type="PROSITE" id="PS50292">
    <property type="entry name" value="PEROXIDASE_3"/>
    <property type="match status" value="1"/>
</dbReference>
<dbReference type="GO" id="GO:0020037">
    <property type="term" value="F:heme binding"/>
    <property type="evidence" value="ECO:0007669"/>
    <property type="project" value="InterPro"/>
</dbReference>
<proteinExistence type="predicted"/>
<evidence type="ECO:0000256" key="2">
    <source>
        <dbReference type="ARBA" id="ARBA00022525"/>
    </source>
</evidence>
<dbReference type="EMBL" id="UFQT01001180">
    <property type="protein sequence ID" value="SSX29357.1"/>
    <property type="molecule type" value="Genomic_DNA"/>
</dbReference>
<gene>
    <name evidence="6" type="primary">CSON001195</name>
</gene>
<evidence type="ECO:0000256" key="5">
    <source>
        <dbReference type="PIRSR" id="PIRSR619791-2"/>
    </source>
</evidence>
<dbReference type="GO" id="GO:0005576">
    <property type="term" value="C:extracellular region"/>
    <property type="evidence" value="ECO:0007669"/>
    <property type="project" value="UniProtKB-SubCell"/>
</dbReference>